<keyword evidence="5" id="KW-1185">Reference proteome</keyword>
<keyword evidence="1" id="KW-0328">Glycosyltransferase</keyword>
<dbReference type="PANTHER" id="PTHR22916">
    <property type="entry name" value="GLYCOSYLTRANSFERASE"/>
    <property type="match status" value="1"/>
</dbReference>
<evidence type="ECO:0000256" key="2">
    <source>
        <dbReference type="ARBA" id="ARBA00022679"/>
    </source>
</evidence>
<protein>
    <recommendedName>
        <fullName evidence="3">Glycosyltransferase 2-like domain-containing protein</fullName>
    </recommendedName>
</protein>
<dbReference type="Pfam" id="PF00535">
    <property type="entry name" value="Glycos_transf_2"/>
    <property type="match status" value="1"/>
</dbReference>
<dbReference type="EMBL" id="ADLE01000018">
    <property type="protein sequence ID" value="EJZ61934.1"/>
    <property type="molecule type" value="Genomic_DNA"/>
</dbReference>
<proteinExistence type="predicted"/>
<evidence type="ECO:0000256" key="1">
    <source>
        <dbReference type="ARBA" id="ARBA00022676"/>
    </source>
</evidence>
<dbReference type="OrthoDB" id="396512at2"/>
<sequence length="325" mass="37251">MPAVSIVIPVYNIGKYLEKCLDSVVAQTFPDIEIIVVNDGSTDNSPEIIARYADKDSRIVVIDKSNEGLAYARKSGIEAARGTYIYHLDGDDYLEFDAIELLYRKAKEEDADMVVFPFSLDYIESGKSECSIEIADEHFTNTEFFSAIAFSKAHWGVWSYLHKRSLYANGVTFHKGLNYGEDVFLTTQLVYFSSRISVLKSKPLLHYIIRESSITNSRFNEKKARDILLYPSLVNDFLKDKPEYGSLQKALGAIRIQANNTLLSKRWFKDARTLSRESHAILKQYPDLKRIPQIKAFHKLFTLYARSGLLGRLYAQYYICKKKIK</sequence>
<accession>K0X2W8</accession>
<dbReference type="AlphaFoldDB" id="K0X2W8"/>
<dbReference type="PANTHER" id="PTHR22916:SF51">
    <property type="entry name" value="GLYCOSYLTRANSFERASE EPSH-RELATED"/>
    <property type="match status" value="1"/>
</dbReference>
<reference evidence="4 5" key="1">
    <citation type="submission" date="2012-08" db="EMBL/GenBank/DDBJ databases">
        <title>The Genome Sequence of Barnesiella intestinihominis YIT 11860.</title>
        <authorList>
            <consortium name="The Broad Institute Genome Sequencing Platform"/>
            <person name="Earl A."/>
            <person name="Ward D."/>
            <person name="Feldgarden M."/>
            <person name="Gevers D."/>
            <person name="Morotomi M."/>
            <person name="Walker B."/>
            <person name="Young S.K."/>
            <person name="Zeng Q."/>
            <person name="Gargeya S."/>
            <person name="Fitzgerald M."/>
            <person name="Haas B."/>
            <person name="Abouelleil A."/>
            <person name="Alvarado L."/>
            <person name="Arachchi H.M."/>
            <person name="Berlin A.M."/>
            <person name="Chapman S.B."/>
            <person name="Goldberg J."/>
            <person name="Griggs A."/>
            <person name="Gujja S."/>
            <person name="Hansen M."/>
            <person name="Howarth C."/>
            <person name="Imamovic A."/>
            <person name="Larimer J."/>
            <person name="McCowen C."/>
            <person name="Montmayeur A."/>
            <person name="Murphy C."/>
            <person name="Neiman D."/>
            <person name="Pearson M."/>
            <person name="Priest M."/>
            <person name="Roberts A."/>
            <person name="Saif S."/>
            <person name="Shea T."/>
            <person name="Sisk P."/>
            <person name="Sykes S."/>
            <person name="Wortman J."/>
            <person name="Nusbaum C."/>
            <person name="Birren B."/>
        </authorList>
    </citation>
    <scope>NUCLEOTIDE SEQUENCE [LARGE SCALE GENOMIC DNA]</scope>
    <source>
        <strain evidence="4 5">YIT 11860</strain>
    </source>
</reference>
<organism evidence="4 5">
    <name type="scientific">Barnesiella intestinihominis YIT 11860</name>
    <dbReference type="NCBI Taxonomy" id="742726"/>
    <lineage>
        <taxon>Bacteria</taxon>
        <taxon>Pseudomonadati</taxon>
        <taxon>Bacteroidota</taxon>
        <taxon>Bacteroidia</taxon>
        <taxon>Bacteroidales</taxon>
        <taxon>Barnesiellaceae</taxon>
        <taxon>Barnesiella</taxon>
    </lineage>
</organism>
<dbReference type="CDD" id="cd00761">
    <property type="entry name" value="Glyco_tranf_GTA_type"/>
    <property type="match status" value="1"/>
</dbReference>
<dbReference type="HOGENOM" id="CLU_025996_25_0_10"/>
<evidence type="ECO:0000313" key="4">
    <source>
        <dbReference type="EMBL" id="EJZ61934.1"/>
    </source>
</evidence>
<dbReference type="eggNOG" id="COG1216">
    <property type="taxonomic scope" value="Bacteria"/>
</dbReference>
<dbReference type="PATRIC" id="fig|742726.3.peg.2723"/>
<dbReference type="Gene3D" id="3.90.550.10">
    <property type="entry name" value="Spore Coat Polysaccharide Biosynthesis Protein SpsA, Chain A"/>
    <property type="match status" value="1"/>
</dbReference>
<dbReference type="InterPro" id="IPR029044">
    <property type="entry name" value="Nucleotide-diphossugar_trans"/>
</dbReference>
<dbReference type="STRING" id="742726.HMPREF9448_02611"/>
<dbReference type="InterPro" id="IPR001173">
    <property type="entry name" value="Glyco_trans_2-like"/>
</dbReference>
<name>K0X2W8_9BACT</name>
<keyword evidence="2" id="KW-0808">Transferase</keyword>
<dbReference type="GO" id="GO:0016758">
    <property type="term" value="F:hexosyltransferase activity"/>
    <property type="evidence" value="ECO:0007669"/>
    <property type="project" value="UniProtKB-ARBA"/>
</dbReference>
<evidence type="ECO:0000259" key="3">
    <source>
        <dbReference type="Pfam" id="PF00535"/>
    </source>
</evidence>
<comment type="caution">
    <text evidence="4">The sequence shown here is derived from an EMBL/GenBank/DDBJ whole genome shotgun (WGS) entry which is preliminary data.</text>
</comment>
<dbReference type="Proteomes" id="UP000006044">
    <property type="component" value="Unassembled WGS sequence"/>
</dbReference>
<feature type="domain" description="Glycosyltransferase 2-like" evidence="3">
    <location>
        <begin position="5"/>
        <end position="123"/>
    </location>
</feature>
<evidence type="ECO:0000313" key="5">
    <source>
        <dbReference type="Proteomes" id="UP000006044"/>
    </source>
</evidence>
<dbReference type="SUPFAM" id="SSF53448">
    <property type="entry name" value="Nucleotide-diphospho-sugar transferases"/>
    <property type="match status" value="1"/>
</dbReference>
<gene>
    <name evidence="4" type="ORF">HMPREF9448_02611</name>
</gene>